<feature type="transmembrane region" description="Helical" evidence="6">
    <location>
        <begin position="83"/>
        <end position="104"/>
    </location>
</feature>
<dbReference type="GO" id="GO:0005886">
    <property type="term" value="C:plasma membrane"/>
    <property type="evidence" value="ECO:0007669"/>
    <property type="project" value="UniProtKB-SubCell"/>
</dbReference>
<gene>
    <name evidence="7" type="ORF">NZH93_14915</name>
</gene>
<evidence type="ECO:0000256" key="6">
    <source>
        <dbReference type="SAM" id="Phobius"/>
    </source>
</evidence>
<dbReference type="GO" id="GO:0022857">
    <property type="term" value="F:transmembrane transporter activity"/>
    <property type="evidence" value="ECO:0007669"/>
    <property type="project" value="InterPro"/>
</dbReference>
<feature type="transmembrane region" description="Helical" evidence="6">
    <location>
        <begin position="227"/>
        <end position="244"/>
    </location>
</feature>
<feature type="transmembrane region" description="Helical" evidence="6">
    <location>
        <begin position="111"/>
        <end position="130"/>
    </location>
</feature>
<sequence>MNHLMPAGLVRGADLLVDQWPAMAFEGVVQGFVYALLALACTRAAGRVDVGQVAGFSLGVFAAYAVFWLLGFRPGPTPDVAAALVPVHLGVALAAAVVVATAVSAAVGFRWSAPLGVGVVAVVQLGLWLLRGPTAEPQIRVFRPRELLPGVDSVQVTVVVLAAAAIAGSIAATRRGVPPVVVSGVLSGLAALLYLVKVPGAAWYLTGISVGLYAVTAALLGRTPRGVVVAAILLGLLELLFETVVGPRWWLPFAAFLLVAALGFRLLLARRRRRRAVAD</sequence>
<organism evidence="7 8">
    <name type="scientific">Umezawaea endophytica</name>
    <dbReference type="NCBI Taxonomy" id="1654476"/>
    <lineage>
        <taxon>Bacteria</taxon>
        <taxon>Bacillati</taxon>
        <taxon>Actinomycetota</taxon>
        <taxon>Actinomycetes</taxon>
        <taxon>Pseudonocardiales</taxon>
        <taxon>Pseudonocardiaceae</taxon>
        <taxon>Umezawaea</taxon>
    </lineage>
</organism>
<dbReference type="InterPro" id="IPR001851">
    <property type="entry name" value="ABC_transp_permease"/>
</dbReference>
<evidence type="ECO:0000256" key="2">
    <source>
        <dbReference type="ARBA" id="ARBA00022475"/>
    </source>
</evidence>
<feature type="transmembrane region" description="Helical" evidence="6">
    <location>
        <begin position="202"/>
        <end position="220"/>
    </location>
</feature>
<comment type="caution">
    <text evidence="7">The sequence shown here is derived from an EMBL/GenBank/DDBJ whole genome shotgun (WGS) entry which is preliminary data.</text>
</comment>
<feature type="transmembrane region" description="Helical" evidence="6">
    <location>
        <begin position="177"/>
        <end position="196"/>
    </location>
</feature>
<comment type="subcellular location">
    <subcellularLocation>
        <location evidence="1">Cell membrane</location>
        <topology evidence="1">Multi-pass membrane protein</topology>
    </subcellularLocation>
</comment>
<proteinExistence type="predicted"/>
<dbReference type="Proteomes" id="UP001141259">
    <property type="component" value="Unassembled WGS sequence"/>
</dbReference>
<evidence type="ECO:0000256" key="3">
    <source>
        <dbReference type="ARBA" id="ARBA00022692"/>
    </source>
</evidence>
<keyword evidence="2" id="KW-1003">Cell membrane</keyword>
<keyword evidence="8" id="KW-1185">Reference proteome</keyword>
<accession>A0A9X2VL59</accession>
<keyword evidence="5 6" id="KW-0472">Membrane</keyword>
<dbReference type="Pfam" id="PF02653">
    <property type="entry name" value="BPD_transp_2"/>
    <property type="match status" value="1"/>
</dbReference>
<dbReference type="AlphaFoldDB" id="A0A9X2VL59"/>
<feature type="transmembrane region" description="Helical" evidence="6">
    <location>
        <begin position="20"/>
        <end position="41"/>
    </location>
</feature>
<evidence type="ECO:0000256" key="1">
    <source>
        <dbReference type="ARBA" id="ARBA00004651"/>
    </source>
</evidence>
<dbReference type="RefSeq" id="WP_259623658.1">
    <property type="nucleotide sequence ID" value="NZ_JANYMP010000006.1"/>
</dbReference>
<evidence type="ECO:0000313" key="7">
    <source>
        <dbReference type="EMBL" id="MCS7478149.1"/>
    </source>
</evidence>
<reference evidence="7" key="1">
    <citation type="submission" date="2022-08" db="EMBL/GenBank/DDBJ databases">
        <authorList>
            <person name="Tistechok S."/>
            <person name="Samborskyy M."/>
            <person name="Roman I."/>
        </authorList>
    </citation>
    <scope>NUCLEOTIDE SEQUENCE</scope>
    <source>
        <strain evidence="7">DSM 103496</strain>
    </source>
</reference>
<keyword evidence="3 6" id="KW-0812">Transmembrane</keyword>
<feature type="transmembrane region" description="Helical" evidence="6">
    <location>
        <begin position="250"/>
        <end position="268"/>
    </location>
</feature>
<feature type="transmembrane region" description="Helical" evidence="6">
    <location>
        <begin position="150"/>
        <end position="170"/>
    </location>
</feature>
<name>A0A9X2VL59_9PSEU</name>
<keyword evidence="4 6" id="KW-1133">Transmembrane helix</keyword>
<dbReference type="EMBL" id="JANYMP010000006">
    <property type="protein sequence ID" value="MCS7478149.1"/>
    <property type="molecule type" value="Genomic_DNA"/>
</dbReference>
<evidence type="ECO:0000313" key="8">
    <source>
        <dbReference type="Proteomes" id="UP001141259"/>
    </source>
</evidence>
<feature type="transmembrane region" description="Helical" evidence="6">
    <location>
        <begin position="53"/>
        <end position="71"/>
    </location>
</feature>
<evidence type="ECO:0000256" key="5">
    <source>
        <dbReference type="ARBA" id="ARBA00023136"/>
    </source>
</evidence>
<evidence type="ECO:0000256" key="4">
    <source>
        <dbReference type="ARBA" id="ARBA00022989"/>
    </source>
</evidence>
<protein>
    <submittedName>
        <fullName evidence="7">Uncharacterized protein</fullName>
    </submittedName>
</protein>